<feature type="transmembrane region" description="Helical" evidence="1">
    <location>
        <begin position="277"/>
        <end position="303"/>
    </location>
</feature>
<dbReference type="EMBL" id="CP118718">
    <property type="protein sequence ID" value="WEA44415.1"/>
    <property type="molecule type" value="Genomic_DNA"/>
</dbReference>
<feature type="transmembrane region" description="Helical" evidence="1">
    <location>
        <begin position="520"/>
        <end position="538"/>
    </location>
</feature>
<evidence type="ECO:0000313" key="2">
    <source>
        <dbReference type="EMBL" id="WEA44415.1"/>
    </source>
</evidence>
<feature type="transmembrane region" description="Helical" evidence="1">
    <location>
        <begin position="493"/>
        <end position="513"/>
    </location>
</feature>
<reference evidence="2 3" key="1">
    <citation type="submission" date="2023-02" db="EMBL/GenBank/DDBJ databases">
        <title>Complete genome sequence of Priestia aryabhattai G5MAi6, a methanol-tolerant strain isolated from tap water in Hong Kong.</title>
        <authorList>
            <person name="Leung K.M."/>
            <person name="Lai G.K.K."/>
            <person name="Griffin S.D.J."/>
        </authorList>
    </citation>
    <scope>NUCLEOTIDE SEQUENCE [LARGE SCALE GENOMIC DNA]</scope>
    <source>
        <strain evidence="2 3">G5MAi6</strain>
    </source>
</reference>
<evidence type="ECO:0000313" key="3">
    <source>
        <dbReference type="Proteomes" id="UP001220217"/>
    </source>
</evidence>
<protein>
    <submittedName>
        <fullName evidence="2">DUF6020 family protein</fullName>
    </submittedName>
</protein>
<sequence>MKQKMIFSFLCLLTLFMTIFGLTLNQTGGLLNASTFLSIFLIIISFIFLYKNRAFLQFTPLFWVLTLLVSFILQLAFFNNLQIAKMNILSIIIYFLSRTIFTLIINLCIQLLVKRSSNFAFEYNNKRLTKFVITLAIFLGCCVYWFGFYPAAMSPDSLAQWKQAHTGEFNDWHPIMVTWIFMLIIQLWDSPGAIVLFQILVVSLIYLYTFNFFIKKKIHPILLSFFTLIILTIPPFLVFSVIIWKDILYSSFMLFFTVNIAQVYFSKGAWLKSKKNIFIMFLSAFGVAFFRHNGFPVFILTFLTMAFVFRNNWKIILSILLVIFVAQKIITGPVFAKLDVAPSDPNEALAIPTQQIANIISSNGKLSTEERDYFNKVFPIQQWKEKYNPYTNDPIKFSWDSYDRNFIFKDIKLYFKNYLSVVIKNPRLATEALLRQTSLVWQVTPFEPHYVVTYITGIHTNNEFGLKNTVINPVLTEKANQYLKASTEFPFKWVWKPAFYHCIILIFSLMLLVRKGFSSSIILLPWALNTLSVLVALPAQDFRYLLASVFISLFIIALPFVEEKQEERIENTDK</sequence>
<feature type="transmembrane region" description="Helical" evidence="1">
    <location>
        <begin position="195"/>
        <end position="214"/>
    </location>
</feature>
<feature type="transmembrane region" description="Helical" evidence="1">
    <location>
        <begin position="132"/>
        <end position="152"/>
    </location>
</feature>
<feature type="transmembrane region" description="Helical" evidence="1">
    <location>
        <begin position="31"/>
        <end position="49"/>
    </location>
</feature>
<dbReference type="RefSeq" id="WP_275036631.1">
    <property type="nucleotide sequence ID" value="NZ_CP118718.1"/>
</dbReference>
<dbReference type="Pfam" id="PF19484">
    <property type="entry name" value="DUF6020"/>
    <property type="match status" value="1"/>
</dbReference>
<evidence type="ECO:0000256" key="1">
    <source>
        <dbReference type="SAM" id="Phobius"/>
    </source>
</evidence>
<keyword evidence="1" id="KW-1133">Transmembrane helix</keyword>
<accession>A0ABD7WVR7</accession>
<dbReference type="Proteomes" id="UP001220217">
    <property type="component" value="Chromosome"/>
</dbReference>
<keyword evidence="1" id="KW-0812">Transmembrane</keyword>
<name>A0ABD7WVR7_PRIAR</name>
<organism evidence="2 3">
    <name type="scientific">Priestia aryabhattai</name>
    <name type="common">Bacillus aryabhattai</name>
    <dbReference type="NCBI Taxonomy" id="412384"/>
    <lineage>
        <taxon>Bacteria</taxon>
        <taxon>Bacillati</taxon>
        <taxon>Bacillota</taxon>
        <taxon>Bacilli</taxon>
        <taxon>Bacillales</taxon>
        <taxon>Bacillaceae</taxon>
        <taxon>Priestia</taxon>
    </lineage>
</organism>
<keyword evidence="1" id="KW-0472">Membrane</keyword>
<proteinExistence type="predicted"/>
<gene>
    <name evidence="2" type="ORF">PWO00_26995</name>
</gene>
<dbReference type="InterPro" id="IPR046062">
    <property type="entry name" value="DUF6020"/>
</dbReference>
<feature type="transmembrane region" description="Helical" evidence="1">
    <location>
        <begin position="91"/>
        <end position="112"/>
    </location>
</feature>
<feature type="transmembrane region" description="Helical" evidence="1">
    <location>
        <begin position="220"/>
        <end position="240"/>
    </location>
</feature>
<feature type="transmembrane region" description="Helical" evidence="1">
    <location>
        <begin position="61"/>
        <end position="79"/>
    </location>
</feature>
<feature type="transmembrane region" description="Helical" evidence="1">
    <location>
        <begin position="247"/>
        <end position="265"/>
    </location>
</feature>
<feature type="transmembrane region" description="Helical" evidence="1">
    <location>
        <begin position="544"/>
        <end position="561"/>
    </location>
</feature>
<dbReference type="AlphaFoldDB" id="A0ABD7WVR7"/>